<dbReference type="InterPro" id="IPR003646">
    <property type="entry name" value="SH3-like_bac-type"/>
</dbReference>
<keyword evidence="1" id="KW-0812">Transmembrane</keyword>
<proteinExistence type="predicted"/>
<dbReference type="AlphaFoldDB" id="A0A2W4VZB2"/>
<reference evidence="3 4" key="1">
    <citation type="submission" date="2018-04" db="EMBL/GenBank/DDBJ databases">
        <authorList>
            <person name="Go L.Y."/>
            <person name="Mitchell J.A."/>
        </authorList>
    </citation>
    <scope>NUCLEOTIDE SEQUENCE [LARGE SCALE GENOMIC DNA]</scope>
    <source>
        <strain evidence="3">ULC066bin1</strain>
    </source>
</reference>
<dbReference type="EMBL" id="QBML01000029">
    <property type="protein sequence ID" value="PZO37646.1"/>
    <property type="molecule type" value="Genomic_DNA"/>
</dbReference>
<keyword evidence="1" id="KW-0472">Membrane</keyword>
<name>A0A2W4VZB2_9CYAN</name>
<gene>
    <name evidence="3" type="ORF">DCF19_18345</name>
</gene>
<dbReference type="Pfam" id="PF08239">
    <property type="entry name" value="SH3_3"/>
    <property type="match status" value="1"/>
</dbReference>
<keyword evidence="1" id="KW-1133">Transmembrane helix</keyword>
<evidence type="ECO:0000313" key="4">
    <source>
        <dbReference type="Proteomes" id="UP000249467"/>
    </source>
</evidence>
<feature type="transmembrane region" description="Helical" evidence="1">
    <location>
        <begin position="12"/>
        <end position="31"/>
    </location>
</feature>
<feature type="domain" description="SH3b" evidence="2">
    <location>
        <begin position="94"/>
        <end position="139"/>
    </location>
</feature>
<protein>
    <submittedName>
        <fullName evidence="3">SH3 domain-containing protein</fullName>
    </submittedName>
</protein>
<evidence type="ECO:0000256" key="1">
    <source>
        <dbReference type="SAM" id="Phobius"/>
    </source>
</evidence>
<dbReference type="Gene3D" id="2.30.30.40">
    <property type="entry name" value="SH3 Domains"/>
    <property type="match status" value="1"/>
</dbReference>
<dbReference type="Proteomes" id="UP000249467">
    <property type="component" value="Unassembled WGS sequence"/>
</dbReference>
<evidence type="ECO:0000259" key="2">
    <source>
        <dbReference type="Pfam" id="PF08239"/>
    </source>
</evidence>
<accession>A0A2W4VZB2</accession>
<organism evidence="3 4">
    <name type="scientific">Pseudanabaena frigida</name>
    <dbReference type="NCBI Taxonomy" id="945775"/>
    <lineage>
        <taxon>Bacteria</taxon>
        <taxon>Bacillati</taxon>
        <taxon>Cyanobacteriota</taxon>
        <taxon>Cyanophyceae</taxon>
        <taxon>Pseudanabaenales</taxon>
        <taxon>Pseudanabaenaceae</taxon>
        <taxon>Pseudanabaena</taxon>
    </lineage>
</organism>
<evidence type="ECO:0000313" key="3">
    <source>
        <dbReference type="EMBL" id="PZO37646.1"/>
    </source>
</evidence>
<reference evidence="3 4" key="2">
    <citation type="submission" date="2018-06" db="EMBL/GenBank/DDBJ databases">
        <title>Metagenomic assembly of (sub)arctic Cyanobacteria and their associated microbiome from non-axenic cultures.</title>
        <authorList>
            <person name="Baurain D."/>
        </authorList>
    </citation>
    <scope>NUCLEOTIDE SEQUENCE [LARGE SCALE GENOMIC DNA]</scope>
    <source>
        <strain evidence="3">ULC066bin1</strain>
    </source>
</reference>
<sequence>MRFPETAKSSTSLAFSLGLIGAIVASGWYYVVLPFQKHPQRPVFSNDLRAAPAPTSPIAAIKVQPIPQPTVKAKPKANDAKYQGKVNASIGLVFRADPNQSAKNVGGADFNTKVAVIKETPDREWVYVRNENTKEEGWVRIGNITKE</sequence>
<comment type="caution">
    <text evidence="3">The sequence shown here is derived from an EMBL/GenBank/DDBJ whole genome shotgun (WGS) entry which is preliminary data.</text>
</comment>